<reference evidence="4" key="1">
    <citation type="submission" date="2012-11" db="EMBL/GenBank/DDBJ databases">
        <authorList>
            <person name="Lucero-Rivera Y.E."/>
            <person name="Tovar-Ramirez D."/>
        </authorList>
    </citation>
    <scope>NUCLEOTIDE SEQUENCE [LARGE SCALE GENOMIC DNA]</scope>
    <source>
        <strain evidence="4">Araruama</strain>
    </source>
</reference>
<dbReference type="Gene3D" id="3.40.190.10">
    <property type="entry name" value="Periplasmic binding protein-like II"/>
    <property type="match status" value="1"/>
</dbReference>
<dbReference type="InterPro" id="IPR007210">
    <property type="entry name" value="ABC_Gly_betaine_transp_sub-bd"/>
</dbReference>
<gene>
    <name evidence="3" type="ORF">OMM_04651</name>
</gene>
<dbReference type="Gene3D" id="3.40.50.300">
    <property type="entry name" value="P-loop containing nucleotide triphosphate hydrolases"/>
    <property type="match status" value="1"/>
</dbReference>
<dbReference type="EMBL" id="ATBP01001008">
    <property type="protein sequence ID" value="ETR68282.1"/>
    <property type="molecule type" value="Genomic_DNA"/>
</dbReference>
<dbReference type="AlphaFoldDB" id="A0A1V1P085"/>
<comment type="caution">
    <text evidence="3">The sequence shown here is derived from an EMBL/GenBank/DDBJ whole genome shotgun (WGS) entry which is preliminary data.</text>
</comment>
<dbReference type="GO" id="GO:0022857">
    <property type="term" value="F:transmembrane transporter activity"/>
    <property type="evidence" value="ECO:0007669"/>
    <property type="project" value="InterPro"/>
</dbReference>
<dbReference type="GO" id="GO:0005524">
    <property type="term" value="F:ATP binding"/>
    <property type="evidence" value="ECO:0007669"/>
    <property type="project" value="InterPro"/>
</dbReference>
<dbReference type="InterPro" id="IPR002611">
    <property type="entry name" value="IstB_ATP-bd"/>
</dbReference>
<organism evidence="3 4">
    <name type="scientific">Candidatus Magnetoglobus multicellularis str. Araruama</name>
    <dbReference type="NCBI Taxonomy" id="890399"/>
    <lineage>
        <taxon>Bacteria</taxon>
        <taxon>Pseudomonadati</taxon>
        <taxon>Thermodesulfobacteriota</taxon>
        <taxon>Desulfobacteria</taxon>
        <taxon>Desulfobacterales</taxon>
        <taxon>Desulfobacteraceae</taxon>
        <taxon>Candidatus Magnetoglobus</taxon>
    </lineage>
</organism>
<dbReference type="GO" id="GO:0043190">
    <property type="term" value="C:ATP-binding cassette (ABC) transporter complex"/>
    <property type="evidence" value="ECO:0007669"/>
    <property type="project" value="InterPro"/>
</dbReference>
<dbReference type="SUPFAM" id="SSF52540">
    <property type="entry name" value="P-loop containing nucleoside triphosphate hydrolases"/>
    <property type="match status" value="1"/>
</dbReference>
<accession>A0A1V1P085</accession>
<dbReference type="Gene3D" id="3.40.190.100">
    <property type="entry name" value="Glycine betaine-binding periplasmic protein, domain 2"/>
    <property type="match status" value="1"/>
</dbReference>
<dbReference type="InterPro" id="IPR027417">
    <property type="entry name" value="P-loop_NTPase"/>
</dbReference>
<evidence type="ECO:0000313" key="3">
    <source>
        <dbReference type="EMBL" id="ETR68282.1"/>
    </source>
</evidence>
<evidence type="ECO:0000259" key="1">
    <source>
        <dbReference type="Pfam" id="PF01695"/>
    </source>
</evidence>
<dbReference type="Pfam" id="PF04069">
    <property type="entry name" value="OpuAC"/>
    <property type="match status" value="1"/>
</dbReference>
<evidence type="ECO:0000259" key="2">
    <source>
        <dbReference type="Pfam" id="PF04069"/>
    </source>
</evidence>
<dbReference type="SUPFAM" id="SSF53850">
    <property type="entry name" value="Periplasmic binding protein-like II"/>
    <property type="match status" value="1"/>
</dbReference>
<sequence>MDLFFIHEKKDLILMGNTGVGKSYLAKCFAYAATQSSIKTLFTTAIDMINHLVAAKADHSLVKKLQYYQRPDLIEVWRRSVSKPPLFPMAFIIVLICNLANVSWSQPPESSKPIKIIISNWTSQIALSKIIGKIYIKMGYNIEYQKVSISNQWGLLSRGLADVQVEVWEGTMTKMFEKLTTEGKVVSAGTHDAKTREEWWYPAYVEKVCPGLPDWKALKRCYKLFINPKTAPKGMYLGGPWEKPDMVRIRALNMNFLVIRASNGDELGKNLDKAIKEKSPIVIFNWTPNWVEVHFNS</sequence>
<dbReference type="Pfam" id="PF01695">
    <property type="entry name" value="IstB_IS21"/>
    <property type="match status" value="1"/>
</dbReference>
<feature type="domain" description="IstB-like ATP-binding" evidence="1">
    <location>
        <begin position="3"/>
        <end position="74"/>
    </location>
</feature>
<feature type="domain" description="ABC-type glycine betaine transport system substrate-binding" evidence="2">
    <location>
        <begin position="112"/>
        <end position="292"/>
    </location>
</feature>
<proteinExistence type="predicted"/>
<protein>
    <submittedName>
        <fullName evidence="3">Glycine betaine/proline transport system substrate-binding protein</fullName>
    </submittedName>
</protein>
<name>A0A1V1P085_9BACT</name>
<dbReference type="Proteomes" id="UP000189670">
    <property type="component" value="Unassembled WGS sequence"/>
</dbReference>
<evidence type="ECO:0000313" key="4">
    <source>
        <dbReference type="Proteomes" id="UP000189670"/>
    </source>
</evidence>